<dbReference type="AlphaFoldDB" id="A0A6J6U642"/>
<proteinExistence type="predicted"/>
<protein>
    <submittedName>
        <fullName evidence="1">Unannotated protein</fullName>
    </submittedName>
</protein>
<sequence length="48" mass="5243">MKLGPGLTFSWKRALGVTAAKRNISRATGIPLSRTGRRNKLGKFLGMK</sequence>
<name>A0A6J6U642_9ZZZZ</name>
<evidence type="ECO:0000313" key="1">
    <source>
        <dbReference type="EMBL" id="CAB4754504.1"/>
    </source>
</evidence>
<gene>
    <name evidence="1" type="ORF">UFOPK2870_00240</name>
</gene>
<dbReference type="EMBL" id="CAEZZL010000008">
    <property type="protein sequence ID" value="CAB4754504.1"/>
    <property type="molecule type" value="Genomic_DNA"/>
</dbReference>
<reference evidence="1" key="1">
    <citation type="submission" date="2020-05" db="EMBL/GenBank/DDBJ databases">
        <authorList>
            <person name="Chiriac C."/>
            <person name="Salcher M."/>
            <person name="Ghai R."/>
            <person name="Kavagutti S V."/>
        </authorList>
    </citation>
    <scope>NUCLEOTIDE SEQUENCE</scope>
</reference>
<organism evidence="1">
    <name type="scientific">freshwater metagenome</name>
    <dbReference type="NCBI Taxonomy" id="449393"/>
    <lineage>
        <taxon>unclassified sequences</taxon>
        <taxon>metagenomes</taxon>
        <taxon>ecological metagenomes</taxon>
    </lineage>
</organism>
<accession>A0A6J6U642</accession>